<feature type="region of interest" description="Disordered" evidence="1">
    <location>
        <begin position="119"/>
        <end position="158"/>
    </location>
</feature>
<evidence type="ECO:0000313" key="2">
    <source>
        <dbReference type="EMBL" id="TPX49200.1"/>
    </source>
</evidence>
<reference evidence="2 3" key="1">
    <citation type="journal article" date="2019" name="Sci. Rep.">
        <title>Comparative genomics of chytrid fungi reveal insights into the obligate biotrophic and pathogenic lifestyle of Synchytrium endobioticum.</title>
        <authorList>
            <person name="van de Vossenberg B.T.L.H."/>
            <person name="Warris S."/>
            <person name="Nguyen H.D.T."/>
            <person name="van Gent-Pelzer M.P.E."/>
            <person name="Joly D.L."/>
            <person name="van de Geest H.C."/>
            <person name="Bonants P.J.M."/>
            <person name="Smith D.S."/>
            <person name="Levesque C.A."/>
            <person name="van der Lee T.A.J."/>
        </authorList>
    </citation>
    <scope>NUCLEOTIDE SEQUENCE [LARGE SCALE GENOMIC DNA]</scope>
    <source>
        <strain evidence="2 3">LEV6574</strain>
    </source>
</reference>
<dbReference type="EMBL" id="QEAM01000038">
    <property type="protein sequence ID" value="TPX49200.1"/>
    <property type="molecule type" value="Genomic_DNA"/>
</dbReference>
<name>A0A507DEC2_9FUNG</name>
<feature type="compositionally biased region" description="Low complexity" evidence="1">
    <location>
        <begin position="128"/>
        <end position="157"/>
    </location>
</feature>
<dbReference type="Proteomes" id="UP000320475">
    <property type="component" value="Unassembled WGS sequence"/>
</dbReference>
<dbReference type="Pfam" id="PF04032">
    <property type="entry name" value="Rpr2"/>
    <property type="match status" value="1"/>
</dbReference>
<dbReference type="GO" id="GO:0006396">
    <property type="term" value="P:RNA processing"/>
    <property type="evidence" value="ECO:0007669"/>
    <property type="project" value="InterPro"/>
</dbReference>
<accession>A0A507DEC2</accession>
<organism evidence="2 3">
    <name type="scientific">Synchytrium endobioticum</name>
    <dbReference type="NCBI Taxonomy" id="286115"/>
    <lineage>
        <taxon>Eukaryota</taxon>
        <taxon>Fungi</taxon>
        <taxon>Fungi incertae sedis</taxon>
        <taxon>Chytridiomycota</taxon>
        <taxon>Chytridiomycota incertae sedis</taxon>
        <taxon>Chytridiomycetes</taxon>
        <taxon>Synchytriales</taxon>
        <taxon>Synchytriaceae</taxon>
        <taxon>Synchytrium</taxon>
    </lineage>
</organism>
<comment type="caution">
    <text evidence="2">The sequence shown here is derived from an EMBL/GenBank/DDBJ whole genome shotgun (WGS) entry which is preliminary data.</text>
</comment>
<feature type="region of interest" description="Disordered" evidence="1">
    <location>
        <begin position="173"/>
        <end position="192"/>
    </location>
</feature>
<feature type="compositionally biased region" description="Polar residues" evidence="1">
    <location>
        <begin position="181"/>
        <end position="192"/>
    </location>
</feature>
<evidence type="ECO:0000256" key="1">
    <source>
        <dbReference type="SAM" id="MobiDB-lite"/>
    </source>
</evidence>
<proteinExistence type="predicted"/>
<dbReference type="OrthoDB" id="5363417at2759"/>
<dbReference type="AlphaFoldDB" id="A0A507DEC2"/>
<sequence>MDSSASIATLTYLSKAVAALQDSPAMQQYMNSRLHQKLKNDKIQVQEKLIKSACPICASQWIPGLNCRVIVMSTNDLKKRRRGQWKIVLLDTLSSNVHHQCYVCGVNTLYRGRISSHRTAGTGGGGVVPSAAASSSKGKAGPSPSPSSASSPRLAASNMSKKKSLLNLILEQKQKQEQKESSWTLSDFLSNV</sequence>
<evidence type="ECO:0000313" key="3">
    <source>
        <dbReference type="Proteomes" id="UP000320475"/>
    </source>
</evidence>
<protein>
    <submittedName>
        <fullName evidence="2">Uncharacterized protein</fullName>
    </submittedName>
</protein>
<dbReference type="InterPro" id="IPR007175">
    <property type="entry name" value="Rpr2/Snm1/Rpp21"/>
</dbReference>
<gene>
    <name evidence="2" type="ORF">SeLEV6574_g01598</name>
</gene>